<evidence type="ECO:0000313" key="3">
    <source>
        <dbReference type="Proteomes" id="UP000284605"/>
    </source>
</evidence>
<dbReference type="Pfam" id="PF06055">
    <property type="entry name" value="ExoD"/>
    <property type="match status" value="1"/>
</dbReference>
<keyword evidence="1" id="KW-1133">Transmembrane helix</keyword>
<dbReference type="PIRSF" id="PIRSF033239">
    <property type="entry name" value="ExoD"/>
    <property type="match status" value="1"/>
</dbReference>
<dbReference type="PANTHER" id="PTHR41795:SF1">
    <property type="entry name" value="EXOPOLYSACCHARIDE SYNTHESIS PROTEIN"/>
    <property type="match status" value="1"/>
</dbReference>
<dbReference type="RefSeq" id="WP_119778744.1">
    <property type="nucleotide sequence ID" value="NZ_QYUK01000011.1"/>
</dbReference>
<evidence type="ECO:0000256" key="1">
    <source>
        <dbReference type="SAM" id="Phobius"/>
    </source>
</evidence>
<feature type="transmembrane region" description="Helical" evidence="1">
    <location>
        <begin position="171"/>
        <end position="195"/>
    </location>
</feature>
<accession>A0A418WDP4</accession>
<keyword evidence="1" id="KW-0812">Transmembrane</keyword>
<keyword evidence="3" id="KW-1185">Reference proteome</keyword>
<dbReference type="EMBL" id="QYUK01000011">
    <property type="protein sequence ID" value="RJF88108.1"/>
    <property type="molecule type" value="Genomic_DNA"/>
</dbReference>
<dbReference type="InterPro" id="IPR010331">
    <property type="entry name" value="ExoD"/>
</dbReference>
<reference evidence="2 3" key="1">
    <citation type="submission" date="2018-09" db="EMBL/GenBank/DDBJ databases">
        <authorList>
            <person name="Zhu H."/>
        </authorList>
    </citation>
    <scope>NUCLEOTIDE SEQUENCE [LARGE SCALE GENOMIC DNA]</scope>
    <source>
        <strain evidence="2 3">K1W22B-8</strain>
    </source>
</reference>
<dbReference type="Proteomes" id="UP000284605">
    <property type="component" value="Unassembled WGS sequence"/>
</dbReference>
<name>A0A418WDP4_9PROT</name>
<evidence type="ECO:0000313" key="2">
    <source>
        <dbReference type="EMBL" id="RJF88108.1"/>
    </source>
</evidence>
<proteinExistence type="predicted"/>
<protein>
    <submittedName>
        <fullName evidence="2">Exopolysaccharide biosynthesis protein</fullName>
    </submittedName>
</protein>
<gene>
    <name evidence="2" type="ORF">D3874_14665</name>
</gene>
<dbReference type="PANTHER" id="PTHR41795">
    <property type="entry name" value="EXOPOLYSACCHARIDE SYNTHESIS PROTEIN"/>
    <property type="match status" value="1"/>
</dbReference>
<comment type="caution">
    <text evidence="2">The sequence shown here is derived from an EMBL/GenBank/DDBJ whole genome shotgun (WGS) entry which is preliminary data.</text>
</comment>
<keyword evidence="1" id="KW-0472">Membrane</keyword>
<organism evidence="2 3">
    <name type="scientific">Oleomonas cavernae</name>
    <dbReference type="NCBI Taxonomy" id="2320859"/>
    <lineage>
        <taxon>Bacteria</taxon>
        <taxon>Pseudomonadati</taxon>
        <taxon>Pseudomonadota</taxon>
        <taxon>Alphaproteobacteria</taxon>
        <taxon>Acetobacterales</taxon>
        <taxon>Acetobacteraceae</taxon>
        <taxon>Oleomonas</taxon>
    </lineage>
</organism>
<feature type="transmembrane region" description="Helical" evidence="1">
    <location>
        <begin position="134"/>
        <end position="165"/>
    </location>
</feature>
<sequence length="203" mass="21657">MSAPTAPGTGPHTPTSTILERLISEAPAGDVTIAWLMNQLRPRSFGIILLLLGVCGMLPLLSPVAGLLLAVPAFQMIRADPGPIFPRRLSQRPVPTDKLAALLARLIPALRWLERFVRPRWPTPFQATKRVIGVVVLLLGLGLFVPIPLSNVPVGLTIILVAFAYLEEDGVLLALSLAAALVLFAVGGVALWGTIEATDWLTA</sequence>
<dbReference type="AlphaFoldDB" id="A0A418WDP4"/>
<feature type="transmembrane region" description="Helical" evidence="1">
    <location>
        <begin position="47"/>
        <end position="74"/>
    </location>
</feature>